<dbReference type="InterPro" id="IPR036378">
    <property type="entry name" value="FAS1_dom_sf"/>
</dbReference>
<dbReference type="STRING" id="4097.A0A1S3ZDP7"/>
<dbReference type="RefSeq" id="XP_016462464.1">
    <property type="nucleotide sequence ID" value="XM_016606978.2"/>
</dbReference>
<dbReference type="OMA" id="FLYTLDM"/>
<feature type="compositionally biased region" description="Low complexity" evidence="2">
    <location>
        <begin position="56"/>
        <end position="73"/>
    </location>
</feature>
<dbReference type="SMART" id="SM00554">
    <property type="entry name" value="FAS1"/>
    <property type="match status" value="1"/>
</dbReference>
<gene>
    <name evidence="6" type="primary">LOC107785635</name>
</gene>
<organism evidence="5 6">
    <name type="scientific">Nicotiana tabacum</name>
    <name type="common">Common tobacco</name>
    <dbReference type="NCBI Taxonomy" id="4097"/>
    <lineage>
        <taxon>Eukaryota</taxon>
        <taxon>Viridiplantae</taxon>
        <taxon>Streptophyta</taxon>
        <taxon>Embryophyta</taxon>
        <taxon>Tracheophyta</taxon>
        <taxon>Spermatophyta</taxon>
        <taxon>Magnoliopsida</taxon>
        <taxon>eudicotyledons</taxon>
        <taxon>Gunneridae</taxon>
        <taxon>Pentapetalae</taxon>
        <taxon>asterids</taxon>
        <taxon>lamiids</taxon>
        <taxon>Solanales</taxon>
        <taxon>Solanaceae</taxon>
        <taxon>Nicotianoideae</taxon>
        <taxon>Nicotianeae</taxon>
        <taxon>Nicotiana</taxon>
    </lineage>
</organism>
<sequence>MANSSLLTLFLILSIISTTNAAVNFTSPTTKATSTAINSTLPTTNTNTTPTATAVNSSISTNNANTSTTGINSKIPTTNTTATAGNSRIPITNTTATAVNSTKPTTKTTVTAINSTKPTTRTTYKNNSITPQELDTLLAALRYRGYPLFSNAIDTSDVQLQMLSTVADTSSAFTIFAPKDHFLYTLDMASDADAYVAALMCHVIPSRRLTITQLRNLTSPYLETLLLHYSILVGKSKSDDVFVTVDGVRVSDPDLYLGSKFVVHGLDGILLTGFNMYEDTLSHMGKGFFAPEMGEFIGSQTGGNSAAATPKKASLPAAKIGGFSRIMRKQRRLQYRRIWRSNYSFRRSYDGSRSDDDF</sequence>
<dbReference type="Proteomes" id="UP000790787">
    <property type="component" value="Chromosome 11"/>
</dbReference>
<dbReference type="PANTHER" id="PTHR33985">
    <property type="entry name" value="OS02G0491300 PROTEIN-RELATED"/>
    <property type="match status" value="1"/>
</dbReference>
<accession>A0A1S3ZDP7</accession>
<dbReference type="GeneID" id="107785635"/>
<dbReference type="InterPro" id="IPR000782">
    <property type="entry name" value="FAS1_domain"/>
</dbReference>
<evidence type="ECO:0000313" key="6">
    <source>
        <dbReference type="RefSeq" id="XP_016462464.1"/>
    </source>
</evidence>
<evidence type="ECO:0000256" key="1">
    <source>
        <dbReference type="ARBA" id="ARBA00007843"/>
    </source>
</evidence>
<feature type="signal peptide" evidence="3">
    <location>
        <begin position="1"/>
        <end position="21"/>
    </location>
</feature>
<dbReference type="KEGG" id="nta:107785635"/>
<dbReference type="PANTHER" id="PTHR33985:SF15">
    <property type="entry name" value="FASCICLIN-LIKE ARABINOGALACTAN PROTEIN 19"/>
    <property type="match status" value="1"/>
</dbReference>
<protein>
    <submittedName>
        <fullName evidence="6">Cell wall protein DAN4-like</fullName>
    </submittedName>
    <submittedName>
        <fullName evidence="6">Uncharacterized protein LOC107785635</fullName>
    </submittedName>
</protein>
<dbReference type="PaxDb" id="4097-A0A1S3ZDP7"/>
<keyword evidence="3" id="KW-0732">Signal</keyword>
<dbReference type="OrthoDB" id="1937685at2759"/>
<dbReference type="InterPro" id="IPR052806">
    <property type="entry name" value="Fasciclin-like_AGP"/>
</dbReference>
<feature type="region of interest" description="Disordered" evidence="2">
    <location>
        <begin position="56"/>
        <end position="79"/>
    </location>
</feature>
<dbReference type="AlphaFoldDB" id="A0A1S3ZDP7"/>
<feature type="domain" description="FAS1" evidence="4">
    <location>
        <begin position="174"/>
        <end position="273"/>
    </location>
</feature>
<feature type="chain" id="PRO_5010190028" evidence="3">
    <location>
        <begin position="22"/>
        <end position="358"/>
    </location>
</feature>
<evidence type="ECO:0000259" key="4">
    <source>
        <dbReference type="SMART" id="SM00554"/>
    </source>
</evidence>
<evidence type="ECO:0000256" key="2">
    <source>
        <dbReference type="SAM" id="MobiDB-lite"/>
    </source>
</evidence>
<proteinExistence type="inferred from homology"/>
<name>A0A1S3ZDP7_TOBAC</name>
<evidence type="ECO:0000256" key="3">
    <source>
        <dbReference type="SAM" id="SignalP"/>
    </source>
</evidence>
<reference evidence="6" key="2">
    <citation type="submission" date="2025-08" db="UniProtKB">
        <authorList>
            <consortium name="RefSeq"/>
        </authorList>
    </citation>
    <scope>IDENTIFICATION</scope>
    <source>
        <tissue evidence="6">Leaf</tissue>
    </source>
</reference>
<keyword evidence="5" id="KW-1185">Reference proteome</keyword>
<dbReference type="SUPFAM" id="SSF82153">
    <property type="entry name" value="FAS1 domain"/>
    <property type="match status" value="1"/>
</dbReference>
<dbReference type="RefSeq" id="XP_016462464.1">
    <property type="nucleotide sequence ID" value="XM_016606978.1"/>
</dbReference>
<evidence type="ECO:0000313" key="5">
    <source>
        <dbReference type="Proteomes" id="UP000790787"/>
    </source>
</evidence>
<comment type="similarity">
    <text evidence="1">Belongs to the fasciclin-like AGP family.</text>
</comment>
<reference evidence="5" key="1">
    <citation type="journal article" date="2014" name="Nat. Commun.">
        <title>The tobacco genome sequence and its comparison with those of tomato and potato.</title>
        <authorList>
            <person name="Sierro N."/>
            <person name="Battey J.N."/>
            <person name="Ouadi S."/>
            <person name="Bakaher N."/>
            <person name="Bovet L."/>
            <person name="Willig A."/>
            <person name="Goepfert S."/>
            <person name="Peitsch M.C."/>
            <person name="Ivanov N.V."/>
        </authorList>
    </citation>
    <scope>NUCLEOTIDE SEQUENCE [LARGE SCALE GENOMIC DNA]</scope>
</reference>